<evidence type="ECO:0000313" key="1">
    <source>
        <dbReference type="EMBL" id="MCV9387246.1"/>
    </source>
</evidence>
<dbReference type="Pfam" id="PF14052">
    <property type="entry name" value="Caps_assemb_Wzi"/>
    <property type="match status" value="1"/>
</dbReference>
<organism evidence="1 2">
    <name type="scientific">Reichenbachiella ulvae</name>
    <dbReference type="NCBI Taxonomy" id="2980104"/>
    <lineage>
        <taxon>Bacteria</taxon>
        <taxon>Pseudomonadati</taxon>
        <taxon>Bacteroidota</taxon>
        <taxon>Cytophagia</taxon>
        <taxon>Cytophagales</taxon>
        <taxon>Reichenbachiellaceae</taxon>
        <taxon>Reichenbachiella</taxon>
    </lineage>
</organism>
<proteinExistence type="predicted"/>
<comment type="caution">
    <text evidence="1">The sequence shown here is derived from an EMBL/GenBank/DDBJ whole genome shotgun (WGS) entry which is preliminary data.</text>
</comment>
<evidence type="ECO:0000313" key="2">
    <source>
        <dbReference type="Proteomes" id="UP001300692"/>
    </source>
</evidence>
<gene>
    <name evidence="1" type="ORF">N7U62_11260</name>
</gene>
<name>A0ABT3CU71_9BACT</name>
<dbReference type="Gene3D" id="2.40.160.130">
    <property type="entry name" value="Capsule assembly protein Wzi"/>
    <property type="match status" value="1"/>
</dbReference>
<reference evidence="1 2" key="1">
    <citation type="submission" date="2022-10" db="EMBL/GenBank/DDBJ databases">
        <title>Comparative genomics and taxonomic characterization of three novel marine species of genus Reichenbachiella exhibiting antioxidant and polysaccharide degradation activities.</title>
        <authorList>
            <person name="Muhammad N."/>
            <person name="Lee Y.-J."/>
            <person name="Ko J."/>
            <person name="Kim S.-G."/>
        </authorList>
    </citation>
    <scope>NUCLEOTIDE SEQUENCE [LARGE SCALE GENOMIC DNA]</scope>
    <source>
        <strain evidence="1 2">ABR2-5</strain>
    </source>
</reference>
<dbReference type="EMBL" id="JAOYOD010000001">
    <property type="protein sequence ID" value="MCV9387246.1"/>
    <property type="molecule type" value="Genomic_DNA"/>
</dbReference>
<accession>A0ABT3CU71</accession>
<dbReference type="RefSeq" id="WP_264138071.1">
    <property type="nucleotide sequence ID" value="NZ_JAOYOD010000001.1"/>
</dbReference>
<protein>
    <submittedName>
        <fullName evidence="1">Capsule assembly Wzi family protein</fullName>
    </submittedName>
</protein>
<dbReference type="InterPro" id="IPR026950">
    <property type="entry name" value="Caps_assemb_Wzi"/>
</dbReference>
<dbReference type="InterPro" id="IPR038636">
    <property type="entry name" value="Wzi_sf"/>
</dbReference>
<dbReference type="Proteomes" id="UP001300692">
    <property type="component" value="Unassembled WGS sequence"/>
</dbReference>
<sequence length="532" mass="61180">MSRKIFYCLIISLVSSATVQSQVIQPGSHLRDYYELLTLKNPEISQPINIYPAIISEYEIDSTLSWNLWGDKFRLTQKTNKSRQFSWVDPYINYSANTVTPRGYNDGAIWSGKGSNIALTGGFQGKLGLLHYTFVPIFTWSENLPINIPSNVTNFDKSPYSYPFNGKIDYVQQFGEGAYSKFNLGQSEIRLVYKKITLGLSTANFKWGPSIWNPILMSNNAPGIPHMDLGTPAPIETRVGKFEGKIYWGAAYESDFFDDNQKNDTKYVTGISLGYEPKFVPGLGIGVNRVLYKTWNKETHSMLDYLAAFYRNTFNDSLKNDDYDQMISVTIKYQFPEVGFVCYIEYAKNDFHSNLAGWFEEFDRSRALNWGLSKVFNINDKNYLKVNYEFTTLSANQNQILPANSNPPYYVHAHVPGGYTNQGQIMGAGIGTGSNGSVLSFNWYHTDGKLGLTYSRIRFNDDYFVNSKKDQRYPPYPADFEISVGIDYVHYFHKFSIRPEITWNYRKNWYYQDEVEVHNFHFGLQAHYLIFG</sequence>
<keyword evidence="2" id="KW-1185">Reference proteome</keyword>